<comment type="similarity">
    <text evidence="1">Belongs to the eukaryotic ribosomal protein eL28 family.</text>
</comment>
<keyword evidence="3" id="KW-0687">Ribonucleoprotein</keyword>
<dbReference type="AlphaFoldDB" id="Q5D219"/>
<evidence type="ECO:0000259" key="6">
    <source>
        <dbReference type="Pfam" id="PF01778"/>
    </source>
</evidence>
<evidence type="ECO:0000313" key="7">
    <source>
        <dbReference type="EMBL" id="AAX11340.1"/>
    </source>
</evidence>
<reference evidence="7" key="1">
    <citation type="journal article" date="2005" name="Mar. Biol.">
        <title>Correlating gene expression with larval competence, and the effect of age and parentage on metamorphosis in the tropical abalone Haliotis asinina.</title>
        <authorList>
            <person name="Jackson D.J."/>
            <person name="Ellemor N."/>
            <person name="Degnan B.M."/>
        </authorList>
    </citation>
    <scope>NUCLEOTIDE SEQUENCE</scope>
</reference>
<dbReference type="FunFam" id="3.30.390.110:FF:000002">
    <property type="entry name" value="60S ribosomal protein L28"/>
    <property type="match status" value="1"/>
</dbReference>
<keyword evidence="2 7" id="KW-0689">Ribosomal protein</keyword>
<evidence type="ECO:0000256" key="4">
    <source>
        <dbReference type="ARBA" id="ARBA00035223"/>
    </source>
</evidence>
<accession>Q5D219</accession>
<dbReference type="InterPro" id="IPR029004">
    <property type="entry name" value="Ribosomal_eL28/Mak16"/>
</dbReference>
<name>Q5D219_HALAI</name>
<dbReference type="GO" id="GO:0005840">
    <property type="term" value="C:ribosome"/>
    <property type="evidence" value="ECO:0007669"/>
    <property type="project" value="UniProtKB-KW"/>
</dbReference>
<dbReference type="GO" id="GO:0003735">
    <property type="term" value="F:structural constituent of ribosome"/>
    <property type="evidence" value="ECO:0007669"/>
    <property type="project" value="InterPro"/>
</dbReference>
<organism evidence="7">
    <name type="scientific">Haliotis asinina</name>
    <name type="common">Donkey's ear abalone</name>
    <name type="synonym">Ass's ear abalone</name>
    <dbReference type="NCBI Taxonomy" id="109174"/>
    <lineage>
        <taxon>Eukaryota</taxon>
        <taxon>Metazoa</taxon>
        <taxon>Spiralia</taxon>
        <taxon>Lophotrochozoa</taxon>
        <taxon>Mollusca</taxon>
        <taxon>Gastropoda</taxon>
        <taxon>Vetigastropoda</taxon>
        <taxon>Lepetellida</taxon>
        <taxon>Haliotoidea</taxon>
        <taxon>Haliotidae</taxon>
        <taxon>Haliotis</taxon>
    </lineage>
</organism>
<dbReference type="InterPro" id="IPR002672">
    <property type="entry name" value="Ribosomal_eL28"/>
</dbReference>
<evidence type="ECO:0000256" key="5">
    <source>
        <dbReference type="ARBA" id="ARBA00035330"/>
    </source>
</evidence>
<proteinExistence type="evidence at transcript level"/>
<protein>
    <recommendedName>
        <fullName evidence="4">Large ribosomal subunit protein eL28</fullName>
    </recommendedName>
    <alternativeName>
        <fullName evidence="5">60S ribosomal protein L28</fullName>
    </alternativeName>
</protein>
<evidence type="ECO:0000256" key="1">
    <source>
        <dbReference type="ARBA" id="ARBA00007926"/>
    </source>
</evidence>
<evidence type="ECO:0000256" key="3">
    <source>
        <dbReference type="ARBA" id="ARBA00023274"/>
    </source>
</evidence>
<dbReference type="GO" id="GO:0006412">
    <property type="term" value="P:translation"/>
    <property type="evidence" value="ECO:0007669"/>
    <property type="project" value="InterPro"/>
</dbReference>
<dbReference type="GO" id="GO:1990904">
    <property type="term" value="C:ribonucleoprotein complex"/>
    <property type="evidence" value="ECO:0007669"/>
    <property type="project" value="UniProtKB-KW"/>
</dbReference>
<dbReference type="Pfam" id="PF01778">
    <property type="entry name" value="Ribosomal_L28e"/>
    <property type="match status" value="1"/>
</dbReference>
<dbReference type="PANTHER" id="PTHR10544">
    <property type="entry name" value="60S RIBOSOMAL PROTEIN L28"/>
    <property type="match status" value="1"/>
</dbReference>
<feature type="domain" description="Ribosomal eL28/Mak16" evidence="6">
    <location>
        <begin position="5"/>
        <end position="120"/>
    </location>
</feature>
<dbReference type="Gene3D" id="3.30.390.110">
    <property type="match status" value="1"/>
</dbReference>
<sequence>MSADLQWMIIRNNSSFLLKRPGLTISTKKNNLKGINSFRYNGLIRKKTVGVEPAKDGKGVVLVTRNSTGGRKPNKSFTRVELKRDPRRTFATIRKTIRRNKYRKDLKMAAVRRASAILRSQKPIVVKKAGRAKRD</sequence>
<evidence type="ECO:0000256" key="2">
    <source>
        <dbReference type="ARBA" id="ARBA00022980"/>
    </source>
</evidence>
<dbReference type="EMBL" id="AY916058">
    <property type="protein sequence ID" value="AAX11340.1"/>
    <property type="molecule type" value="mRNA"/>
</dbReference>